<dbReference type="Proteomes" id="UP001497457">
    <property type="component" value="Chromosome 24b"/>
</dbReference>
<evidence type="ECO:0000313" key="2">
    <source>
        <dbReference type="Proteomes" id="UP001497457"/>
    </source>
</evidence>
<dbReference type="AlphaFoldDB" id="A0ABC9B7L9"/>
<accession>A0ABC9B7L9</accession>
<name>A0ABC9B7L9_9POAL</name>
<keyword evidence="2" id="KW-1185">Reference proteome</keyword>
<reference evidence="2" key="1">
    <citation type="submission" date="2024-06" db="EMBL/GenBank/DDBJ databases">
        <authorList>
            <person name="Ryan C."/>
        </authorList>
    </citation>
    <scope>NUCLEOTIDE SEQUENCE [LARGE SCALE GENOMIC DNA]</scope>
</reference>
<protein>
    <submittedName>
        <fullName evidence="1">Uncharacterized protein</fullName>
    </submittedName>
</protein>
<evidence type="ECO:0000313" key="1">
    <source>
        <dbReference type="EMBL" id="CAL4995743.1"/>
    </source>
</evidence>
<gene>
    <name evidence="1" type="ORF">URODEC1_LOCUS62516</name>
</gene>
<reference evidence="1 2" key="2">
    <citation type="submission" date="2024-10" db="EMBL/GenBank/DDBJ databases">
        <authorList>
            <person name="Ryan C."/>
        </authorList>
    </citation>
    <scope>NUCLEOTIDE SEQUENCE [LARGE SCALE GENOMIC DNA]</scope>
</reference>
<dbReference type="PANTHER" id="PTHR33086:SF88">
    <property type="entry name" value="OS05G0250200 PROTEIN"/>
    <property type="match status" value="1"/>
</dbReference>
<dbReference type="PANTHER" id="PTHR33086">
    <property type="entry name" value="OS05G0468200 PROTEIN-RELATED"/>
    <property type="match status" value="1"/>
</dbReference>
<dbReference type="EMBL" id="OZ075134">
    <property type="protein sequence ID" value="CAL4995743.1"/>
    <property type="molecule type" value="Genomic_DNA"/>
</dbReference>
<proteinExistence type="predicted"/>
<organism evidence="1 2">
    <name type="scientific">Urochloa decumbens</name>
    <dbReference type="NCBI Taxonomy" id="240449"/>
    <lineage>
        <taxon>Eukaryota</taxon>
        <taxon>Viridiplantae</taxon>
        <taxon>Streptophyta</taxon>
        <taxon>Embryophyta</taxon>
        <taxon>Tracheophyta</taxon>
        <taxon>Spermatophyta</taxon>
        <taxon>Magnoliopsida</taxon>
        <taxon>Liliopsida</taxon>
        <taxon>Poales</taxon>
        <taxon>Poaceae</taxon>
        <taxon>PACMAD clade</taxon>
        <taxon>Panicoideae</taxon>
        <taxon>Panicodae</taxon>
        <taxon>Paniceae</taxon>
        <taxon>Melinidinae</taxon>
        <taxon>Urochloa</taxon>
    </lineage>
</organism>
<sequence>MSAQPDSRPPAAAVAGASSRSGGRALAWAILERIPTFVDAAELPGDAKYSSKLAAPPGVSTLLISREVLPAGAESGRVECADGEGNLLVSLRSASAQGGGGRLLVCLPGNGSGEARLLPEVPAHLGVGLDFGLDSCFGIVSAAAPRPGGCGFVVVQLQRAAPSSAPSSSSSASSAARHRAISFCSWTWSWETIDVAPEGEANVVDMEQPHTAVSNDSRYEIVFLDIKRGILAVHSPGAATARFIPFPSPAAHEDYEYHAATMEAGQGHQAAAEEDLQVAASRRAVACSGGNVLLAEVTRDGHWVSMKRLEEEDRWVTVFRVSTGEAFDITDELVERLHRFHAPPPGLGPVDPADCTRLTFYSPHAAIAFTVRVDPGDITLSRVKEADATSRGSCLDLVVWRFAAASRSKAELIREAAGKAKVVGVKAIKMYRDNAEVLTPVAHAVGSAIAGPFGAAVVATADTLATGNSALGIGENVAKKVGMMHPSGSKTMDIKVVENVKDARRVIRAWKRSGEPNNMRVQTAPGLNEEEVNDLRFFFRGQDAEALLPEHVDVSAYDMVPRPVNF</sequence>